<evidence type="ECO:0000256" key="1">
    <source>
        <dbReference type="SAM" id="SignalP"/>
    </source>
</evidence>
<feature type="chain" id="PRO_5035307416" description="ABC transporter substrate-binding protein" evidence="1">
    <location>
        <begin position="29"/>
        <end position="182"/>
    </location>
</feature>
<comment type="caution">
    <text evidence="2">The sequence shown here is derived from an EMBL/GenBank/DDBJ whole genome shotgun (WGS) entry which is preliminary data.</text>
</comment>
<organism evidence="2 3">
    <name type="scientific">Virgisporangium aurantiacum</name>
    <dbReference type="NCBI Taxonomy" id="175570"/>
    <lineage>
        <taxon>Bacteria</taxon>
        <taxon>Bacillati</taxon>
        <taxon>Actinomycetota</taxon>
        <taxon>Actinomycetes</taxon>
        <taxon>Micromonosporales</taxon>
        <taxon>Micromonosporaceae</taxon>
        <taxon>Virgisporangium</taxon>
    </lineage>
</organism>
<evidence type="ECO:0000313" key="2">
    <source>
        <dbReference type="EMBL" id="GIJ56511.1"/>
    </source>
</evidence>
<gene>
    <name evidence="2" type="ORF">Vau01_040270</name>
</gene>
<name>A0A8J3Z778_9ACTN</name>
<accession>A0A8J3Z778</accession>
<keyword evidence="3" id="KW-1185">Reference proteome</keyword>
<reference evidence="2" key="1">
    <citation type="submission" date="2021-01" db="EMBL/GenBank/DDBJ databases">
        <title>Whole genome shotgun sequence of Virgisporangium aurantiacum NBRC 16421.</title>
        <authorList>
            <person name="Komaki H."/>
            <person name="Tamura T."/>
        </authorList>
    </citation>
    <scope>NUCLEOTIDE SEQUENCE</scope>
    <source>
        <strain evidence="2">NBRC 16421</strain>
    </source>
</reference>
<evidence type="ECO:0000313" key="3">
    <source>
        <dbReference type="Proteomes" id="UP000612585"/>
    </source>
</evidence>
<dbReference type="RefSeq" id="WP_239151716.1">
    <property type="nucleotide sequence ID" value="NZ_BOPG01000024.1"/>
</dbReference>
<dbReference type="AlphaFoldDB" id="A0A8J3Z778"/>
<sequence length="182" mass="18291">MKRVPFAAALLALALTATFALFASPVSAAPAAPQAPAADLGTITSQVTGTFTDAAGAGTFTGTFVPSEFTTDGTSTFANGVLSGNLVSADGTSQSVSQNQTFEVNQIQAIGCEVLDLVLGPLDLDLLGLVVHLDRVHLNITAVPGPGNLVGNLICAIVGLLDGGPLASIVALLNQILALLRP</sequence>
<dbReference type="EMBL" id="BOPG01000024">
    <property type="protein sequence ID" value="GIJ56511.1"/>
    <property type="molecule type" value="Genomic_DNA"/>
</dbReference>
<dbReference type="Proteomes" id="UP000612585">
    <property type="component" value="Unassembled WGS sequence"/>
</dbReference>
<keyword evidence="1" id="KW-0732">Signal</keyword>
<proteinExistence type="predicted"/>
<protein>
    <recommendedName>
        <fullName evidence="4">ABC transporter substrate-binding protein</fullName>
    </recommendedName>
</protein>
<evidence type="ECO:0008006" key="4">
    <source>
        <dbReference type="Google" id="ProtNLM"/>
    </source>
</evidence>
<feature type="signal peptide" evidence="1">
    <location>
        <begin position="1"/>
        <end position="28"/>
    </location>
</feature>